<feature type="transmembrane region" description="Helical" evidence="7">
    <location>
        <begin position="298"/>
        <end position="317"/>
    </location>
</feature>
<evidence type="ECO:0000256" key="4">
    <source>
        <dbReference type="ARBA" id="ARBA00022989"/>
    </source>
</evidence>
<dbReference type="PANTHER" id="PTHR33406">
    <property type="entry name" value="MEMBRANE PROTEIN MJ1562-RELATED"/>
    <property type="match status" value="1"/>
</dbReference>
<keyword evidence="4 7" id="KW-1133">Transmembrane helix</keyword>
<keyword evidence="3 7" id="KW-0812">Transmembrane</keyword>
<evidence type="ECO:0000256" key="5">
    <source>
        <dbReference type="ARBA" id="ARBA00023136"/>
    </source>
</evidence>
<feature type="region of interest" description="Disordered" evidence="6">
    <location>
        <begin position="857"/>
        <end position="880"/>
    </location>
</feature>
<keyword evidence="10" id="KW-1185">Reference proteome</keyword>
<dbReference type="GO" id="GO:0005886">
    <property type="term" value="C:plasma membrane"/>
    <property type="evidence" value="ECO:0007669"/>
    <property type="project" value="UniProtKB-SubCell"/>
</dbReference>
<reference evidence="9 10" key="1">
    <citation type="journal article" date="2014" name="PLoS Genet.">
        <title>Phylogenetically driven sequencing of extremely halophilic archaea reveals strategies for static and dynamic osmo-response.</title>
        <authorList>
            <person name="Becker E.A."/>
            <person name="Seitzer P.M."/>
            <person name="Tritt A."/>
            <person name="Larsen D."/>
            <person name="Krusor M."/>
            <person name="Yao A.I."/>
            <person name="Wu D."/>
            <person name="Madern D."/>
            <person name="Eisen J.A."/>
            <person name="Darling A.E."/>
            <person name="Facciotti M.T."/>
        </authorList>
    </citation>
    <scope>NUCLEOTIDE SEQUENCE [LARGE SCALE GENOMIC DNA]</scope>
    <source>
        <strain evidence="9 10">2-9-1</strain>
    </source>
</reference>
<feature type="transmembrane region" description="Helical" evidence="7">
    <location>
        <begin position="719"/>
        <end position="739"/>
    </location>
</feature>
<accession>M0CYH3</accession>
<dbReference type="eggNOG" id="arCOG02174">
    <property type="taxonomic scope" value="Archaea"/>
</dbReference>
<dbReference type="AlphaFoldDB" id="M0CYH3"/>
<name>M0CYH3_9EURY</name>
<feature type="domain" description="SSD" evidence="8">
    <location>
        <begin position="270"/>
        <end position="395"/>
    </location>
</feature>
<evidence type="ECO:0000259" key="8">
    <source>
        <dbReference type="PROSITE" id="PS50156"/>
    </source>
</evidence>
<dbReference type="OrthoDB" id="42357at2157"/>
<comment type="subcellular location">
    <subcellularLocation>
        <location evidence="1">Cell membrane</location>
        <topology evidence="1">Multi-pass membrane protein</topology>
    </subcellularLocation>
</comment>
<protein>
    <submittedName>
        <fullName evidence="9">Exporter of the RND superfamily protein</fullName>
    </submittedName>
</protein>
<dbReference type="InterPro" id="IPR004869">
    <property type="entry name" value="MMPL_dom"/>
</dbReference>
<evidence type="ECO:0000256" key="6">
    <source>
        <dbReference type="SAM" id="MobiDB-lite"/>
    </source>
</evidence>
<sequence>MSRFDRPFRFVTEHNLVVLLLMLLVTGGVVAGISQLETQSQMNGSSAVGDTEVAQKLDYIRANYGTNDSESNATTVSPAPVYVRSDDNALSKAALLDSLSFQQRALDNESVAAALGDREPFGVSNLVAARLAGSSDASLADQVAALESASASEVERAVEATLTEGASAVALLPRDYGPGTATAESRRMLFRFESADAGDTAAERRTAATAALYEATQDRSGPEYFTLGEHAVAESNANYSQQMIELILPVALLAILGVLAFSYRDLVDVIVGFTGVVLSVLWMFGILGWMGIPAGFTLIIGPVLIVGLSVDYGLHVFMRYREERGEADDIREPMARGLSSVAVALGLVTLTAAVGFMSNVTNEFALIRDLSVGITLGVVSTFVVSLTLVPALKVTADRLLERVGLDRRKQPLGETRLLEPFLGSGVRIAKRAAPVVIVLALVAGSAGAVAWTDLDRQSVQQNQDDIADWKQDLPGPLGWETSEFDSLADYVDDNYRAADEDARSRSQVLLEGDVTSPAALAAVETVHDRAGEERAVFQRSGSVPLRSPLSVMESVAAGDDEFGATLAEADTDGDGVPDRNVAGVYDALYAAAPEQASRVVERTDGEYRSLRVVVPIAGSATIAEQADAMGAVAGDVSADGVDAIAVGTGTLNEAELSQTTDSILTTLLVALAAVGVLLTLVYRVATGSATLGAVTAVPIVLVTALVVGAMYLLAIPLTLLTSLLLSLVIGLGIDYNIHVSDRFAQELERGQTVTGALRTAVTGTGGALLGSTLTSVGAFSALLLHPHPQITSFGALVVVALSLSFVVAVFVLPSLLLVWADYGSVDAVRSESAAHGGGDGAGLTGRLPGLSGRSLPFSPGAGARPHRRPARPLRRLRGRF</sequence>
<feature type="transmembrane region" description="Helical" evidence="7">
    <location>
        <begin position="432"/>
        <end position="451"/>
    </location>
</feature>
<dbReference type="InterPro" id="IPR050545">
    <property type="entry name" value="Mycobact_MmpL"/>
</dbReference>
<evidence type="ECO:0000313" key="9">
    <source>
        <dbReference type="EMBL" id="ELZ26934.1"/>
    </source>
</evidence>
<evidence type="ECO:0000256" key="7">
    <source>
        <dbReference type="SAM" id="Phobius"/>
    </source>
</evidence>
<dbReference type="SUPFAM" id="SSF82866">
    <property type="entry name" value="Multidrug efflux transporter AcrB transmembrane domain"/>
    <property type="match status" value="2"/>
</dbReference>
<organism evidence="9 10">
    <name type="scientific">Halosimplex carlsbadense 2-9-1</name>
    <dbReference type="NCBI Taxonomy" id="797114"/>
    <lineage>
        <taxon>Archaea</taxon>
        <taxon>Methanobacteriati</taxon>
        <taxon>Methanobacteriota</taxon>
        <taxon>Stenosarchaea group</taxon>
        <taxon>Halobacteria</taxon>
        <taxon>Halobacteriales</taxon>
        <taxon>Haloarculaceae</taxon>
        <taxon>Halosimplex</taxon>
    </lineage>
</organism>
<feature type="transmembrane region" description="Helical" evidence="7">
    <location>
        <begin position="689"/>
        <end position="713"/>
    </location>
</feature>
<feature type="transmembrane region" description="Helical" evidence="7">
    <location>
        <begin position="338"/>
        <end position="358"/>
    </location>
</feature>
<feature type="transmembrane region" description="Helical" evidence="7">
    <location>
        <begin position="270"/>
        <end position="292"/>
    </location>
</feature>
<evidence type="ECO:0000313" key="10">
    <source>
        <dbReference type="Proteomes" id="UP000011626"/>
    </source>
</evidence>
<comment type="caution">
    <text evidence="9">The sequence shown here is derived from an EMBL/GenBank/DDBJ whole genome shotgun (WGS) entry which is preliminary data.</text>
</comment>
<proteinExistence type="predicted"/>
<gene>
    <name evidence="9" type="ORF">C475_08366</name>
</gene>
<dbReference type="Gene3D" id="1.20.1640.10">
    <property type="entry name" value="Multidrug efflux transporter AcrB transmembrane domain"/>
    <property type="match status" value="2"/>
</dbReference>
<evidence type="ECO:0000256" key="2">
    <source>
        <dbReference type="ARBA" id="ARBA00022475"/>
    </source>
</evidence>
<dbReference type="PROSITE" id="PS50156">
    <property type="entry name" value="SSD"/>
    <property type="match status" value="2"/>
</dbReference>
<dbReference type="InterPro" id="IPR000731">
    <property type="entry name" value="SSD"/>
</dbReference>
<evidence type="ECO:0000256" key="1">
    <source>
        <dbReference type="ARBA" id="ARBA00004651"/>
    </source>
</evidence>
<feature type="transmembrane region" description="Helical" evidence="7">
    <location>
        <begin position="246"/>
        <end position="263"/>
    </location>
</feature>
<feature type="transmembrane region" description="Helical" evidence="7">
    <location>
        <begin position="760"/>
        <end position="784"/>
    </location>
</feature>
<dbReference type="PANTHER" id="PTHR33406:SF13">
    <property type="entry name" value="MEMBRANE PROTEIN YDFJ"/>
    <property type="match status" value="1"/>
</dbReference>
<feature type="compositionally biased region" description="Basic residues" evidence="6">
    <location>
        <begin position="864"/>
        <end position="880"/>
    </location>
</feature>
<feature type="transmembrane region" description="Helical" evidence="7">
    <location>
        <begin position="663"/>
        <end position="682"/>
    </location>
</feature>
<dbReference type="RefSeq" id="WP_006883349.1">
    <property type="nucleotide sequence ID" value="NZ_AOIU01000018.1"/>
</dbReference>
<dbReference type="PATRIC" id="fig|797114.5.peg.1703"/>
<dbReference type="EMBL" id="AOIU01000018">
    <property type="protein sequence ID" value="ELZ26934.1"/>
    <property type="molecule type" value="Genomic_DNA"/>
</dbReference>
<dbReference type="Proteomes" id="UP000011626">
    <property type="component" value="Unassembled WGS sequence"/>
</dbReference>
<keyword evidence="5 7" id="KW-0472">Membrane</keyword>
<feature type="domain" description="SSD" evidence="8">
    <location>
        <begin position="691"/>
        <end position="818"/>
    </location>
</feature>
<dbReference type="Pfam" id="PF03176">
    <property type="entry name" value="MMPL"/>
    <property type="match status" value="2"/>
</dbReference>
<feature type="transmembrane region" description="Helical" evidence="7">
    <location>
        <begin position="790"/>
        <end position="819"/>
    </location>
</feature>
<evidence type="ECO:0000256" key="3">
    <source>
        <dbReference type="ARBA" id="ARBA00022692"/>
    </source>
</evidence>
<feature type="transmembrane region" description="Helical" evidence="7">
    <location>
        <begin position="370"/>
        <end position="392"/>
    </location>
</feature>
<keyword evidence="2" id="KW-1003">Cell membrane</keyword>